<keyword evidence="5" id="KW-0732">Signal</keyword>
<keyword evidence="7 10" id="KW-1133">Transmembrane helix</keyword>
<keyword evidence="8 10" id="KW-0472">Membrane</keyword>
<dbReference type="EMBL" id="UYRR01017322">
    <property type="protein sequence ID" value="VDK28866.1"/>
    <property type="molecule type" value="Genomic_DNA"/>
</dbReference>
<evidence type="ECO:0000256" key="8">
    <source>
        <dbReference type="ARBA" id="ARBA00023136"/>
    </source>
</evidence>
<evidence type="ECO:0000256" key="5">
    <source>
        <dbReference type="ARBA" id="ARBA00022729"/>
    </source>
</evidence>
<comment type="similarity">
    <text evidence="2">Belongs to the EMC1 family.</text>
</comment>
<evidence type="ECO:0000256" key="2">
    <source>
        <dbReference type="ARBA" id="ARBA00007904"/>
    </source>
</evidence>
<evidence type="ECO:0000256" key="1">
    <source>
        <dbReference type="ARBA" id="ARBA00004115"/>
    </source>
</evidence>
<evidence type="ECO:0000313" key="12">
    <source>
        <dbReference type="EMBL" id="VDK28866.1"/>
    </source>
</evidence>
<keyword evidence="13" id="KW-1185">Reference proteome</keyword>
<organism evidence="12 13">
    <name type="scientific">Anisakis simplex</name>
    <name type="common">Herring worm</name>
    <dbReference type="NCBI Taxonomy" id="6269"/>
    <lineage>
        <taxon>Eukaryota</taxon>
        <taxon>Metazoa</taxon>
        <taxon>Ecdysozoa</taxon>
        <taxon>Nematoda</taxon>
        <taxon>Chromadorea</taxon>
        <taxon>Rhabditida</taxon>
        <taxon>Spirurina</taxon>
        <taxon>Ascaridomorpha</taxon>
        <taxon>Ascaridoidea</taxon>
        <taxon>Anisakidae</taxon>
        <taxon>Anisakis</taxon>
        <taxon>Anisakis simplex complex</taxon>
    </lineage>
</organism>
<evidence type="ECO:0000259" key="11">
    <source>
        <dbReference type="Pfam" id="PF07774"/>
    </source>
</evidence>
<dbReference type="InterPro" id="IPR011678">
    <property type="entry name" value="EMC1_C"/>
</dbReference>
<keyword evidence="4 10" id="KW-0812">Transmembrane</keyword>
<keyword evidence="9" id="KW-0325">Glycoprotein</keyword>
<dbReference type="PANTHER" id="PTHR21573:SF0">
    <property type="entry name" value="ER MEMBRANE PROTEIN COMPLEX SUBUNIT 1"/>
    <property type="match status" value="1"/>
</dbReference>
<evidence type="ECO:0000256" key="10">
    <source>
        <dbReference type="SAM" id="Phobius"/>
    </source>
</evidence>
<proteinExistence type="inferred from homology"/>
<dbReference type="GO" id="GO:0034975">
    <property type="term" value="P:protein folding in endoplasmic reticulum"/>
    <property type="evidence" value="ECO:0007669"/>
    <property type="project" value="TreeGrafter"/>
</dbReference>
<dbReference type="InterPro" id="IPR026895">
    <property type="entry name" value="EMC1"/>
</dbReference>
<dbReference type="AlphaFoldDB" id="A0A3P6NQE3"/>
<accession>A0A3P6NQE3</accession>
<evidence type="ECO:0000256" key="3">
    <source>
        <dbReference type="ARBA" id="ARBA00020824"/>
    </source>
</evidence>
<evidence type="ECO:0000313" key="13">
    <source>
        <dbReference type="Proteomes" id="UP000267096"/>
    </source>
</evidence>
<comment type="subcellular location">
    <subcellularLocation>
        <location evidence="1">Endoplasmic reticulum membrane</location>
        <topology evidence="1">Single-pass type I membrane protein</topology>
    </subcellularLocation>
</comment>
<evidence type="ECO:0000256" key="7">
    <source>
        <dbReference type="ARBA" id="ARBA00022989"/>
    </source>
</evidence>
<sequence length="65" mass="7292">MESTSLMFAYGLDLFFARLTPSGTFDILKDDFDHLLISVVLVGFVIASVICKKLGKNHTLKQAWQ</sequence>
<dbReference type="OrthoDB" id="28092at2759"/>
<dbReference type="PANTHER" id="PTHR21573">
    <property type="entry name" value="ER MEMBRANE PROTEIN COMPLEX SUBUNIT 1"/>
    <property type="match status" value="1"/>
</dbReference>
<feature type="domain" description="ER membrane protein complex subunit 1 C-terminal" evidence="11">
    <location>
        <begin position="1"/>
        <end position="64"/>
    </location>
</feature>
<evidence type="ECO:0000256" key="4">
    <source>
        <dbReference type="ARBA" id="ARBA00022692"/>
    </source>
</evidence>
<keyword evidence="6" id="KW-0256">Endoplasmic reticulum</keyword>
<protein>
    <recommendedName>
        <fullName evidence="3">ER membrane protein complex subunit 1</fullName>
    </recommendedName>
</protein>
<dbReference type="Proteomes" id="UP000267096">
    <property type="component" value="Unassembled WGS sequence"/>
</dbReference>
<evidence type="ECO:0000256" key="9">
    <source>
        <dbReference type="ARBA" id="ARBA00023180"/>
    </source>
</evidence>
<name>A0A3P6NQE3_ANISI</name>
<dbReference type="GO" id="GO:0072546">
    <property type="term" value="C:EMC complex"/>
    <property type="evidence" value="ECO:0007669"/>
    <property type="project" value="InterPro"/>
</dbReference>
<reference evidence="12 13" key="1">
    <citation type="submission" date="2018-11" db="EMBL/GenBank/DDBJ databases">
        <authorList>
            <consortium name="Pathogen Informatics"/>
        </authorList>
    </citation>
    <scope>NUCLEOTIDE SEQUENCE [LARGE SCALE GENOMIC DNA]</scope>
</reference>
<gene>
    <name evidence="12" type="ORF">ASIM_LOCUS7282</name>
</gene>
<evidence type="ECO:0000256" key="6">
    <source>
        <dbReference type="ARBA" id="ARBA00022824"/>
    </source>
</evidence>
<dbReference type="Pfam" id="PF07774">
    <property type="entry name" value="EMC1_C"/>
    <property type="match status" value="1"/>
</dbReference>
<feature type="transmembrane region" description="Helical" evidence="10">
    <location>
        <begin position="34"/>
        <end position="51"/>
    </location>
</feature>